<dbReference type="InterPro" id="IPR011044">
    <property type="entry name" value="Quino_amine_DH_bsu"/>
</dbReference>
<keyword evidence="1" id="KW-0812">Transmembrane</keyword>
<accession>A0A0G0WL91</accession>
<name>A0A0G0WL91_9BACT</name>
<organism evidence="2 3">
    <name type="scientific">Candidatus Magasanikbacteria bacterium GW2011_GWA2_41_55</name>
    <dbReference type="NCBI Taxonomy" id="1619038"/>
    <lineage>
        <taxon>Bacteria</taxon>
        <taxon>Candidatus Magasanikiibacteriota</taxon>
    </lineage>
</organism>
<evidence type="ECO:0000256" key="1">
    <source>
        <dbReference type="SAM" id="Phobius"/>
    </source>
</evidence>
<sequence length="712" mass="81638">MPHLKEVLPILINQMLRHYEEEVKDNPENAFEHNLEWANRLINQMLKPNELNELNFIFGGIKNNQLQFAYNGKINGYIIFKEGEKYRHLDLIKTYGDKQKETGPFFSNLISGDLSPDNLVIFCTAPVFDFLTIDRLEKIILSRPMEDACRYLEKTLNQIENQLSFGGLIINLLTPTAQRQIQIASSVKITPDNSIRRLVRKERETENILSPSLLAVFKNFFEKFEKKKVPNNETETEPTVQPRSDLETIKKIAKIYNRITGWQGQVKKTWRTTIKFFSRPARPTEDAPVEKIIASKKSAKTTHSKIQYKIELRQKLINLWQVGVVTIKMLIQKLWQMARARLLALPPTRRYLFLGAVIIGTIFVVSVGLTYQQNSNRLEQEKYNQLLNSIKEKIDQADSSIIYKNEEQAKKLLTEIKNDLAGFPRDTANRREIRNNLLANADTIAAKLRHLETVVPTLAADLTVLNLACQPTDLISTKLSFFFFCKNDENFWQYDIKNKTTVGLTSPILGELKNKFVKKDGAILLLNGQNRLTQFDPTTGSFSSLEVTWPKTDSEIKLIGHYNTYLYSLDTKNNLITKHKESTTGFTKGSAWLKENGSVSDITAWTIDGSIYTAKPNGTINKFDGGQLQNFSLIALDPQLNSAVKIFSSPDSTNLFILDPGQKRMIIWNKKTQKLIAQYTAEEFIDLKDFSIDEKNKTIYLLNGMKIQNIKY</sequence>
<keyword evidence="1" id="KW-1133">Transmembrane helix</keyword>
<proteinExistence type="predicted"/>
<dbReference type="SUPFAM" id="SSF50969">
    <property type="entry name" value="YVTN repeat-like/Quinoprotein amine dehydrogenase"/>
    <property type="match status" value="1"/>
</dbReference>
<comment type="caution">
    <text evidence="2">The sequence shown here is derived from an EMBL/GenBank/DDBJ whole genome shotgun (WGS) entry which is preliminary data.</text>
</comment>
<gene>
    <name evidence="2" type="ORF">UU69_C0002G0014</name>
</gene>
<dbReference type="AlphaFoldDB" id="A0A0G0WL91"/>
<protein>
    <submittedName>
        <fullName evidence="2">Uncharacterized protein</fullName>
    </submittedName>
</protein>
<dbReference type="EMBL" id="LCBP01000002">
    <property type="protein sequence ID" value="KKS13579.1"/>
    <property type="molecule type" value="Genomic_DNA"/>
</dbReference>
<reference evidence="2 3" key="1">
    <citation type="journal article" date="2015" name="Nature">
        <title>rRNA introns, odd ribosomes, and small enigmatic genomes across a large radiation of phyla.</title>
        <authorList>
            <person name="Brown C.T."/>
            <person name="Hug L.A."/>
            <person name="Thomas B.C."/>
            <person name="Sharon I."/>
            <person name="Castelle C.J."/>
            <person name="Singh A."/>
            <person name="Wilkins M.J."/>
            <person name="Williams K.H."/>
            <person name="Banfield J.F."/>
        </authorList>
    </citation>
    <scope>NUCLEOTIDE SEQUENCE [LARGE SCALE GENOMIC DNA]</scope>
</reference>
<dbReference type="Proteomes" id="UP000034299">
    <property type="component" value="Unassembled WGS sequence"/>
</dbReference>
<evidence type="ECO:0000313" key="2">
    <source>
        <dbReference type="EMBL" id="KKS13579.1"/>
    </source>
</evidence>
<feature type="transmembrane region" description="Helical" evidence="1">
    <location>
        <begin position="351"/>
        <end position="371"/>
    </location>
</feature>
<keyword evidence="1" id="KW-0472">Membrane</keyword>
<evidence type="ECO:0000313" key="3">
    <source>
        <dbReference type="Proteomes" id="UP000034299"/>
    </source>
</evidence>